<keyword evidence="4" id="KW-0969">Cilium</keyword>
<accession>A0A6C7EAN2</accession>
<gene>
    <name evidence="8" type="ORF">YM304_27580</name>
</gene>
<evidence type="ECO:0000313" key="8">
    <source>
        <dbReference type="EMBL" id="BAN03072.1"/>
    </source>
</evidence>
<dbReference type="Proteomes" id="UP000011863">
    <property type="component" value="Chromosome"/>
</dbReference>
<keyword evidence="9" id="KW-1185">Reference proteome</keyword>
<evidence type="ECO:0000256" key="3">
    <source>
        <dbReference type="ARBA" id="ARBA00022490"/>
    </source>
</evidence>
<dbReference type="GO" id="GO:0005737">
    <property type="term" value="C:cytoplasm"/>
    <property type="evidence" value="ECO:0007669"/>
    <property type="project" value="UniProtKB-SubCell"/>
</dbReference>
<protein>
    <recommendedName>
        <fullName evidence="7">HYDIN/VesB/CFA65-like Ig-like domain-containing protein</fullName>
    </recommendedName>
</protein>
<evidence type="ECO:0000256" key="1">
    <source>
        <dbReference type="ARBA" id="ARBA00004138"/>
    </source>
</evidence>
<feature type="region of interest" description="Disordered" evidence="6">
    <location>
        <begin position="548"/>
        <end position="587"/>
    </location>
</feature>
<comment type="subcellular location">
    <subcellularLocation>
        <location evidence="1">Cell projection</location>
        <location evidence="1">Cilium</location>
    </subcellularLocation>
    <subcellularLocation>
        <location evidence="2">Cytoplasm</location>
    </subcellularLocation>
</comment>
<dbReference type="EMBL" id="AP012057">
    <property type="protein sequence ID" value="BAN03072.1"/>
    <property type="molecule type" value="Genomic_DNA"/>
</dbReference>
<dbReference type="GO" id="GO:0005975">
    <property type="term" value="P:carbohydrate metabolic process"/>
    <property type="evidence" value="ECO:0007669"/>
    <property type="project" value="UniProtKB-ARBA"/>
</dbReference>
<dbReference type="Pfam" id="PF22544">
    <property type="entry name" value="HYDIN_VesB_CFA65-like_Ig"/>
    <property type="match status" value="1"/>
</dbReference>
<name>A0A6C7EAN2_ILUCY</name>
<dbReference type="Gene3D" id="2.60.40.10">
    <property type="entry name" value="Immunoglobulins"/>
    <property type="match status" value="2"/>
</dbReference>
<evidence type="ECO:0000256" key="6">
    <source>
        <dbReference type="SAM" id="MobiDB-lite"/>
    </source>
</evidence>
<feature type="compositionally biased region" description="Low complexity" evidence="6">
    <location>
        <begin position="105"/>
        <end position="137"/>
    </location>
</feature>
<evidence type="ECO:0000259" key="7">
    <source>
        <dbReference type="Pfam" id="PF22544"/>
    </source>
</evidence>
<evidence type="ECO:0000256" key="5">
    <source>
        <dbReference type="ARBA" id="ARBA00023273"/>
    </source>
</evidence>
<proteinExistence type="predicted"/>
<feature type="region of interest" description="Disordered" evidence="6">
    <location>
        <begin position="105"/>
        <end position="142"/>
    </location>
</feature>
<reference evidence="8 9" key="1">
    <citation type="journal article" date="2013" name="Int. J. Syst. Evol. Microbiol.">
        <title>Ilumatobacter nonamiense sp. nov. and Ilumatobacter coccineum sp. nov., isolated from seashore sand.</title>
        <authorList>
            <person name="Matsumoto A."/>
            <person name="Kasai H."/>
            <person name="Matsuo Y."/>
            <person name="Shizuri Y."/>
            <person name="Ichikawa N."/>
            <person name="Fujita N."/>
            <person name="Omura S."/>
            <person name="Takahashi Y."/>
        </authorList>
    </citation>
    <scope>NUCLEOTIDE SEQUENCE [LARGE SCALE GENOMIC DNA]</scope>
    <source>
        <strain evidence="9">NBRC 103263 / KCTC 29153 / YM16-304</strain>
    </source>
</reference>
<dbReference type="RefSeq" id="WP_015442319.1">
    <property type="nucleotide sequence ID" value="NC_020520.1"/>
</dbReference>
<keyword evidence="3" id="KW-0963">Cytoplasm</keyword>
<dbReference type="KEGG" id="aym:YM304_27580"/>
<organism evidence="8 9">
    <name type="scientific">Ilumatobacter coccineus (strain NBRC 103263 / KCTC 29153 / YM16-304)</name>
    <dbReference type="NCBI Taxonomy" id="1313172"/>
    <lineage>
        <taxon>Bacteria</taxon>
        <taxon>Bacillati</taxon>
        <taxon>Actinomycetota</taxon>
        <taxon>Acidimicrobiia</taxon>
        <taxon>Acidimicrobiales</taxon>
        <taxon>Ilumatobacteraceae</taxon>
        <taxon>Ilumatobacter</taxon>
    </lineage>
</organism>
<dbReference type="InterPro" id="IPR053879">
    <property type="entry name" value="HYDIN_VesB_CFA65-like_Ig"/>
</dbReference>
<evidence type="ECO:0000313" key="9">
    <source>
        <dbReference type="Proteomes" id="UP000011863"/>
    </source>
</evidence>
<dbReference type="AlphaFoldDB" id="A0A6C7EAN2"/>
<dbReference type="InterPro" id="IPR013783">
    <property type="entry name" value="Ig-like_fold"/>
</dbReference>
<keyword evidence="5" id="KW-0966">Cell projection</keyword>
<sequence>MAAAVVAVDLVGAPSGAQEAEQVLTPITGTGVNADQAISDDGRIVVYEETTIVDEAAVTRVLIHDRVAGTTIGVPDAGAMNPSISGNGCFVTYSRFTPAVMAATTTSTTTTTTTTTTSTTTTTTTEPPVSSSSSTTEAPDVGDGVDGLEVDAPQGLVARQAAEVETPASASLHAFDRCADPLPKQSVVVAGTISTDQPIGAAAVSYDGAVIAYSDGDDIVRMQGTLTGYAPSAPFDSALNATPGVVTGPNLDITPDGSTIVFEAGVDATPDDPTDAVSYGVHRWDAGTPATVVRIASNSVSPTVSADGSLVAFQARPGSDAEFLGVVIQTHDPDGLSTNISIDPFGRQPDLSEDGRHVVYNTMAESTTPYLAMTSSVGDTAAPFTGVSVIDLSEAANGADATTYAVSGPVVSALGDAVAFDADVSSEPAGTPQVVAVRTLAAAGQLDADAYDLGRGDVGDTLTATATYTNQGPASVRFDADSISIESPFALGVNDCADSVGPGQSCEIEITVTIDSLEDIFGSITLTTTAGSVTAELTALGAVVTTSTDRATTTTPPNTTPRNTTVNTTRTTTRNTTRTTTRNTTRTTTRNTVTTVSDIDLPPTFEPSSFEFAPTIINAGARTASIEIVNAGGSTQSVATAAFADPDLGFSVLATTCTSITVGARCSLDLQFAPTTEGTLATDLVVAFSSGDEIRAAVSGVGAPEPTLTVIPGVATVGQVVTVQGSGFPAGSTVSLAFGALDDERDVVVNDSGVFNLPLVVSTNTSAGPMTVTVAGQPESFGDIETEMLVTRTTRRTNPGVLGSLGARVGS</sequence>
<dbReference type="SUPFAM" id="SSF69304">
    <property type="entry name" value="Tricorn protease N-terminal domain"/>
    <property type="match status" value="1"/>
</dbReference>
<evidence type="ECO:0000256" key="4">
    <source>
        <dbReference type="ARBA" id="ARBA00023069"/>
    </source>
</evidence>
<evidence type="ECO:0000256" key="2">
    <source>
        <dbReference type="ARBA" id="ARBA00004496"/>
    </source>
</evidence>
<feature type="domain" description="HYDIN/VesB/CFA65-like Ig-like" evidence="7">
    <location>
        <begin position="446"/>
        <end position="535"/>
    </location>
</feature>